<name>A0AAD4XDT1_9MAGN</name>
<dbReference type="AlphaFoldDB" id="A0AAD4XDT1"/>
<organism evidence="1 2">
    <name type="scientific">Papaver atlanticum</name>
    <dbReference type="NCBI Taxonomy" id="357466"/>
    <lineage>
        <taxon>Eukaryota</taxon>
        <taxon>Viridiplantae</taxon>
        <taxon>Streptophyta</taxon>
        <taxon>Embryophyta</taxon>
        <taxon>Tracheophyta</taxon>
        <taxon>Spermatophyta</taxon>
        <taxon>Magnoliopsida</taxon>
        <taxon>Ranunculales</taxon>
        <taxon>Papaveraceae</taxon>
        <taxon>Papaveroideae</taxon>
        <taxon>Papaver</taxon>
    </lineage>
</organism>
<proteinExistence type="predicted"/>
<dbReference type="Proteomes" id="UP001202328">
    <property type="component" value="Unassembled WGS sequence"/>
</dbReference>
<keyword evidence="2" id="KW-1185">Reference proteome</keyword>
<sequence length="96" mass="11301">MNREGELTDDLRPQVVDELLRRLNEFDQWDLGDFDAYVKRMRDPTVLRIESVRDCRWSCYFSGATEQLLLVIEAVAMSSWWSGISEMDCISCDSEW</sequence>
<evidence type="ECO:0000313" key="2">
    <source>
        <dbReference type="Proteomes" id="UP001202328"/>
    </source>
</evidence>
<comment type="caution">
    <text evidence="1">The sequence shown here is derived from an EMBL/GenBank/DDBJ whole genome shotgun (WGS) entry which is preliminary data.</text>
</comment>
<accession>A0AAD4XDT1</accession>
<dbReference type="EMBL" id="JAJJMB010010581">
    <property type="protein sequence ID" value="KAI3907710.1"/>
    <property type="molecule type" value="Genomic_DNA"/>
</dbReference>
<evidence type="ECO:0000313" key="1">
    <source>
        <dbReference type="EMBL" id="KAI3907710.1"/>
    </source>
</evidence>
<protein>
    <submittedName>
        <fullName evidence="1">Uncharacterized protein</fullName>
    </submittedName>
</protein>
<reference evidence="1" key="1">
    <citation type="submission" date="2022-04" db="EMBL/GenBank/DDBJ databases">
        <title>A functionally conserved STORR gene fusion in Papaver species that diverged 16.8 million years ago.</title>
        <authorList>
            <person name="Catania T."/>
        </authorList>
    </citation>
    <scope>NUCLEOTIDE SEQUENCE</scope>
    <source>
        <strain evidence="1">S-188037</strain>
    </source>
</reference>
<gene>
    <name evidence="1" type="ORF">MKW98_016354</name>
</gene>